<dbReference type="GO" id="GO:0016020">
    <property type="term" value="C:membrane"/>
    <property type="evidence" value="ECO:0007669"/>
    <property type="project" value="TreeGrafter"/>
</dbReference>
<feature type="transmembrane region" description="Helical" evidence="1">
    <location>
        <begin position="58"/>
        <end position="79"/>
    </location>
</feature>
<keyword evidence="3" id="KW-1185">Reference proteome</keyword>
<dbReference type="PROSITE" id="PS50244">
    <property type="entry name" value="S5A_REDUCTASE"/>
    <property type="match status" value="1"/>
</dbReference>
<evidence type="ECO:0000313" key="3">
    <source>
        <dbReference type="Proteomes" id="UP000632125"/>
    </source>
</evidence>
<reference evidence="2" key="1">
    <citation type="submission" date="2020-09" db="EMBL/GenBank/DDBJ databases">
        <title>A novel bacterium of genus Paenibacillus, isolated from South China Sea.</title>
        <authorList>
            <person name="Huang H."/>
            <person name="Mo K."/>
            <person name="Hu Y."/>
        </authorList>
    </citation>
    <scope>NUCLEOTIDE SEQUENCE</scope>
    <source>
        <strain evidence="2">IB182493</strain>
    </source>
</reference>
<dbReference type="AlphaFoldDB" id="A0A927H799"/>
<keyword evidence="1" id="KW-0812">Transmembrane</keyword>
<feature type="transmembrane region" description="Helical" evidence="1">
    <location>
        <begin position="12"/>
        <end position="34"/>
    </location>
</feature>
<sequence length="230" mass="26706">MPSLYNQQTNTIFPRLTLLFLETLILAASAWLLLLQGPRRLNDWFHVGLGAGSTDRNVLLFVLIAFVYARMLFTLFYLLKRAVPWQEAFAVPLAFALYYVGFPLLSQQRESALDGWDALFAALFLAGSFINTYSELQRDRWKRRLENKGKLYASGLFRHCAHINYFGDLLWVLALALLTRNLWSLAIPAALFGLFAFYNIPMLDRHLESKYGEDFRLYRKQTSKLIPYIY</sequence>
<dbReference type="Pfam" id="PF06966">
    <property type="entry name" value="DUF1295"/>
    <property type="match status" value="1"/>
</dbReference>
<organism evidence="2 3">
    <name type="scientific">Paenibacillus arenilitoris</name>
    <dbReference type="NCBI Taxonomy" id="2772299"/>
    <lineage>
        <taxon>Bacteria</taxon>
        <taxon>Bacillati</taxon>
        <taxon>Bacillota</taxon>
        <taxon>Bacilli</taxon>
        <taxon>Bacillales</taxon>
        <taxon>Paenibacillaceae</taxon>
        <taxon>Paenibacillus</taxon>
    </lineage>
</organism>
<dbReference type="RefSeq" id="WP_190863144.1">
    <property type="nucleotide sequence ID" value="NZ_JACXIY010000019.1"/>
</dbReference>
<gene>
    <name evidence="2" type="ORF">IDH41_17190</name>
</gene>
<proteinExistence type="predicted"/>
<keyword evidence="1" id="KW-0472">Membrane</keyword>
<feature type="transmembrane region" description="Helical" evidence="1">
    <location>
        <begin position="118"/>
        <end position="136"/>
    </location>
</feature>
<name>A0A927H799_9BACL</name>
<dbReference type="InterPro" id="IPR010721">
    <property type="entry name" value="UstE-like"/>
</dbReference>
<dbReference type="PANTHER" id="PTHR32251:SF15">
    <property type="entry name" value="3-OXO-5-ALPHA-STEROID 4-DEHYDROGENASE (DUF1295)"/>
    <property type="match status" value="1"/>
</dbReference>
<feature type="transmembrane region" description="Helical" evidence="1">
    <location>
        <begin position="88"/>
        <end position="106"/>
    </location>
</feature>
<accession>A0A927H799</accession>
<feature type="transmembrane region" description="Helical" evidence="1">
    <location>
        <begin position="156"/>
        <end position="176"/>
    </location>
</feature>
<protein>
    <submittedName>
        <fullName evidence="2">DUF1295 domain-containing protein</fullName>
    </submittedName>
</protein>
<dbReference type="PANTHER" id="PTHR32251">
    <property type="entry name" value="3-OXO-5-ALPHA-STEROID 4-DEHYDROGENASE"/>
    <property type="match status" value="1"/>
</dbReference>
<keyword evidence="1" id="KW-1133">Transmembrane helix</keyword>
<dbReference type="Gene3D" id="1.20.120.1630">
    <property type="match status" value="1"/>
</dbReference>
<evidence type="ECO:0000313" key="2">
    <source>
        <dbReference type="EMBL" id="MBD2870317.1"/>
    </source>
</evidence>
<dbReference type="Proteomes" id="UP000632125">
    <property type="component" value="Unassembled WGS sequence"/>
</dbReference>
<evidence type="ECO:0000256" key="1">
    <source>
        <dbReference type="SAM" id="Phobius"/>
    </source>
</evidence>
<feature type="transmembrane region" description="Helical" evidence="1">
    <location>
        <begin position="182"/>
        <end position="200"/>
    </location>
</feature>
<comment type="caution">
    <text evidence="2">The sequence shown here is derived from an EMBL/GenBank/DDBJ whole genome shotgun (WGS) entry which is preliminary data.</text>
</comment>
<dbReference type="EMBL" id="JACXIY010000019">
    <property type="protein sequence ID" value="MBD2870317.1"/>
    <property type="molecule type" value="Genomic_DNA"/>
</dbReference>